<accession>A0A6C2U412</accession>
<protein>
    <submittedName>
        <fullName evidence="1">Uncharacterized protein</fullName>
    </submittedName>
</protein>
<dbReference type="EMBL" id="CAAHFG010000002">
    <property type="protein sequence ID" value="VGO14623.1"/>
    <property type="molecule type" value="Genomic_DNA"/>
</dbReference>
<name>A0A6C2U412_PONDE</name>
<reference evidence="1 2" key="1">
    <citation type="submission" date="2019-04" db="EMBL/GenBank/DDBJ databases">
        <authorList>
            <person name="Van Vliet M D."/>
        </authorList>
    </citation>
    <scope>NUCLEOTIDE SEQUENCE [LARGE SCALE GENOMIC DNA]</scope>
    <source>
        <strain evidence="1 2">F1</strain>
    </source>
</reference>
<dbReference type="AlphaFoldDB" id="A0A6C2U412"/>
<proteinExistence type="predicted"/>
<gene>
    <name evidence="1" type="ORF">PDESU_03188</name>
</gene>
<evidence type="ECO:0000313" key="1">
    <source>
        <dbReference type="EMBL" id="VGO14623.1"/>
    </source>
</evidence>
<dbReference type="Proteomes" id="UP000366872">
    <property type="component" value="Unassembled WGS sequence"/>
</dbReference>
<sequence length="31" mass="3777">MFAYCFKQLRNSSFKYEMPCNMSHAKENSKR</sequence>
<evidence type="ECO:0000313" key="2">
    <source>
        <dbReference type="Proteomes" id="UP000366872"/>
    </source>
</evidence>
<organism evidence="1 2">
    <name type="scientific">Pontiella desulfatans</name>
    <dbReference type="NCBI Taxonomy" id="2750659"/>
    <lineage>
        <taxon>Bacteria</taxon>
        <taxon>Pseudomonadati</taxon>
        <taxon>Kiritimatiellota</taxon>
        <taxon>Kiritimatiellia</taxon>
        <taxon>Kiritimatiellales</taxon>
        <taxon>Pontiellaceae</taxon>
        <taxon>Pontiella</taxon>
    </lineage>
</organism>
<keyword evidence="2" id="KW-1185">Reference proteome</keyword>